<dbReference type="RefSeq" id="WP_046276705.1">
    <property type="nucleotide sequence ID" value="NZ_LATL02000154.1"/>
</dbReference>
<reference evidence="3 4" key="1">
    <citation type="submission" date="2015-06" db="EMBL/GenBank/DDBJ databases">
        <title>Draft genome assembly of filamentous brackish cyanobacterium Limnoraphis robusta strain CS-951.</title>
        <authorList>
            <person name="Willis A."/>
            <person name="Parks M."/>
            <person name="Burford M.A."/>
        </authorList>
    </citation>
    <scope>NUCLEOTIDE SEQUENCE [LARGE SCALE GENOMIC DNA]</scope>
    <source>
        <strain evidence="3 4">CS-951</strain>
    </source>
</reference>
<dbReference type="InterPro" id="IPR029012">
    <property type="entry name" value="Helix_hairpin_bin_sf"/>
</dbReference>
<dbReference type="InterPro" id="IPR007774">
    <property type="entry name" value="Put_N_fixation"/>
</dbReference>
<comment type="caution">
    <text evidence="3">The sequence shown here is derived from an EMBL/GenBank/DDBJ whole genome shotgun (WGS) entry which is preliminary data.</text>
</comment>
<comment type="similarity">
    <text evidence="2">Belongs to the UPF0437 family.</text>
</comment>
<evidence type="ECO:0000313" key="3">
    <source>
        <dbReference type="EMBL" id="KKD39797.1"/>
    </source>
</evidence>
<dbReference type="Pfam" id="PF05082">
    <property type="entry name" value="Rop-like"/>
    <property type="match status" value="1"/>
</dbReference>
<dbReference type="Gene3D" id="1.10.287.660">
    <property type="entry name" value="Helix hairpin bin"/>
    <property type="match status" value="1"/>
</dbReference>
<keyword evidence="1" id="KW-0535">Nitrogen fixation</keyword>
<evidence type="ECO:0000256" key="1">
    <source>
        <dbReference type="ARBA" id="ARBA00023231"/>
    </source>
</evidence>
<name>A0A0F5YMB3_9CYAN</name>
<protein>
    <submittedName>
        <fullName evidence="3">Uncharacterized protein</fullName>
    </submittedName>
</protein>
<dbReference type="Proteomes" id="UP000033607">
    <property type="component" value="Unassembled WGS sequence"/>
</dbReference>
<organism evidence="3 4">
    <name type="scientific">Limnoraphis robusta CS-951</name>
    <dbReference type="NCBI Taxonomy" id="1637645"/>
    <lineage>
        <taxon>Bacteria</taxon>
        <taxon>Bacillati</taxon>
        <taxon>Cyanobacteriota</taxon>
        <taxon>Cyanophyceae</taxon>
        <taxon>Oscillatoriophycideae</taxon>
        <taxon>Oscillatoriales</taxon>
        <taxon>Sirenicapillariaceae</taxon>
        <taxon>Limnoraphis</taxon>
    </lineage>
</organism>
<dbReference type="PATRIC" id="fig|1637645.4.peg.3133"/>
<evidence type="ECO:0000256" key="2">
    <source>
        <dbReference type="ARBA" id="ARBA00044954"/>
    </source>
</evidence>
<dbReference type="OrthoDB" id="3216579at2"/>
<gene>
    <name evidence="3" type="ORF">WN50_01385</name>
</gene>
<dbReference type="PIRSF" id="PIRSF037676">
    <property type="entry name" value="DUF683"/>
    <property type="match status" value="1"/>
</dbReference>
<proteinExistence type="inferred from homology"/>
<dbReference type="AlphaFoldDB" id="A0A0F5YMB3"/>
<accession>A0A0F5YMB3</accession>
<sequence>MTHTTEIPTTEAVEELKTKIKRLNSQAGQMKMDLHDLAEGLPTDFEKLQEEAAKTYEVFRELSDLKKQLKTWEAQLK</sequence>
<dbReference type="EMBL" id="LATL02000154">
    <property type="protein sequence ID" value="KKD39797.1"/>
    <property type="molecule type" value="Genomic_DNA"/>
</dbReference>
<evidence type="ECO:0000313" key="4">
    <source>
        <dbReference type="Proteomes" id="UP000033607"/>
    </source>
</evidence>